<gene>
    <name evidence="1" type="ORF">Tci_639938</name>
</gene>
<protein>
    <submittedName>
        <fullName evidence="1">Uncharacterized protein</fullName>
    </submittedName>
</protein>
<sequence>MASFLILDQLTEVADSSHLQDKMKVWFSPVRTEDETFNGLMLDLWFGLRLTLRKNRRLIAELEALGERGGCCEYGYVADMEEKE</sequence>
<comment type="caution">
    <text evidence="1">The sequence shown here is derived from an EMBL/GenBank/DDBJ whole genome shotgun (WGS) entry which is preliminary data.</text>
</comment>
<reference evidence="1" key="1">
    <citation type="journal article" date="2019" name="Sci. Rep.">
        <title>Draft genome of Tanacetum cinerariifolium, the natural source of mosquito coil.</title>
        <authorList>
            <person name="Yamashiro T."/>
            <person name="Shiraishi A."/>
            <person name="Satake H."/>
            <person name="Nakayama K."/>
        </authorList>
    </citation>
    <scope>NUCLEOTIDE SEQUENCE</scope>
</reference>
<proteinExistence type="predicted"/>
<organism evidence="1">
    <name type="scientific">Tanacetum cinerariifolium</name>
    <name type="common">Dalmatian daisy</name>
    <name type="synonym">Chrysanthemum cinerariifolium</name>
    <dbReference type="NCBI Taxonomy" id="118510"/>
    <lineage>
        <taxon>Eukaryota</taxon>
        <taxon>Viridiplantae</taxon>
        <taxon>Streptophyta</taxon>
        <taxon>Embryophyta</taxon>
        <taxon>Tracheophyta</taxon>
        <taxon>Spermatophyta</taxon>
        <taxon>Magnoliopsida</taxon>
        <taxon>eudicotyledons</taxon>
        <taxon>Gunneridae</taxon>
        <taxon>Pentapetalae</taxon>
        <taxon>asterids</taxon>
        <taxon>campanulids</taxon>
        <taxon>Asterales</taxon>
        <taxon>Asteraceae</taxon>
        <taxon>Asteroideae</taxon>
        <taxon>Anthemideae</taxon>
        <taxon>Anthemidinae</taxon>
        <taxon>Tanacetum</taxon>
    </lineage>
</organism>
<name>A0A699K2K6_TANCI</name>
<dbReference type="EMBL" id="BKCJ010467546">
    <property type="protein sequence ID" value="GFA67966.1"/>
    <property type="molecule type" value="Genomic_DNA"/>
</dbReference>
<evidence type="ECO:0000313" key="1">
    <source>
        <dbReference type="EMBL" id="GFA67966.1"/>
    </source>
</evidence>
<accession>A0A699K2K6</accession>
<dbReference type="AlphaFoldDB" id="A0A699K2K6"/>